<dbReference type="RefSeq" id="WP_186915093.1">
    <property type="nucleotide sequence ID" value="NZ_JACOFZ010000001.1"/>
</dbReference>
<dbReference type="PANTHER" id="PTHR38767">
    <property type="entry name" value="DNA POLYMERASE III SUBUNIT CHI"/>
    <property type="match status" value="1"/>
</dbReference>
<protein>
    <submittedName>
        <fullName evidence="1">DNA polymerase III subunit chi</fullName>
    </submittedName>
</protein>
<dbReference type="EMBL" id="JACOFZ010000001">
    <property type="protein sequence ID" value="MBC3880391.1"/>
    <property type="molecule type" value="Genomic_DNA"/>
</dbReference>
<dbReference type="GO" id="GO:0006260">
    <property type="term" value="P:DNA replication"/>
    <property type="evidence" value="ECO:0007669"/>
    <property type="project" value="InterPro"/>
</dbReference>
<gene>
    <name evidence="1" type="ORF">H8K36_03310</name>
</gene>
<accession>A0A923HUL8</accession>
<dbReference type="Pfam" id="PF04364">
    <property type="entry name" value="DNA_pol3_chi"/>
    <property type="match status" value="1"/>
</dbReference>
<comment type="caution">
    <text evidence="1">The sequence shown here is derived from an EMBL/GenBank/DDBJ whole genome shotgun (WGS) entry which is preliminary data.</text>
</comment>
<proteinExistence type="predicted"/>
<evidence type="ECO:0000313" key="2">
    <source>
        <dbReference type="Proteomes" id="UP000627446"/>
    </source>
</evidence>
<dbReference type="AlphaFoldDB" id="A0A923HUL8"/>
<dbReference type="InterPro" id="IPR007459">
    <property type="entry name" value="DNA_pol3_chi"/>
</dbReference>
<dbReference type="GO" id="GO:0003677">
    <property type="term" value="F:DNA binding"/>
    <property type="evidence" value="ECO:0007669"/>
    <property type="project" value="InterPro"/>
</dbReference>
<reference evidence="1" key="1">
    <citation type="submission" date="2020-08" db="EMBL/GenBank/DDBJ databases">
        <title>Novel species isolated from subtropical streams in China.</title>
        <authorList>
            <person name="Lu H."/>
        </authorList>
    </citation>
    <scope>NUCLEOTIDE SEQUENCE</scope>
    <source>
        <strain evidence="1">LX22W</strain>
    </source>
</reference>
<dbReference type="GO" id="GO:0003887">
    <property type="term" value="F:DNA-directed DNA polymerase activity"/>
    <property type="evidence" value="ECO:0007669"/>
    <property type="project" value="InterPro"/>
</dbReference>
<dbReference type="GO" id="GO:0032298">
    <property type="term" value="P:positive regulation of DNA-templated DNA replication initiation"/>
    <property type="evidence" value="ECO:0007669"/>
    <property type="project" value="TreeGrafter"/>
</dbReference>
<sequence>MPRVDFHSQVNDKYNYTCRLVRKARAANCQIIILVKDEDQLRLLDEELWQFSTTDFLPHVSLNDALAPVTPILLTTHLSNAIPHRDLLINLRNEVPDSFEQFNRVIEIVSSDTEDAQAGRQRFKQYQQSGVQPTHTVASTT</sequence>
<name>A0A923HUL8_9BURK</name>
<evidence type="ECO:0000313" key="1">
    <source>
        <dbReference type="EMBL" id="MBC3880391.1"/>
    </source>
</evidence>
<dbReference type="InterPro" id="IPR036768">
    <property type="entry name" value="PolIII_chi_sf"/>
</dbReference>
<keyword evidence="2" id="KW-1185">Reference proteome</keyword>
<dbReference type="SUPFAM" id="SSF102400">
    <property type="entry name" value="DNA polymerase III chi subunit"/>
    <property type="match status" value="1"/>
</dbReference>
<dbReference type="Proteomes" id="UP000627446">
    <property type="component" value="Unassembled WGS sequence"/>
</dbReference>
<organism evidence="1 2">
    <name type="scientific">Undibacterium nitidum</name>
    <dbReference type="NCBI Taxonomy" id="2762298"/>
    <lineage>
        <taxon>Bacteria</taxon>
        <taxon>Pseudomonadati</taxon>
        <taxon>Pseudomonadota</taxon>
        <taxon>Betaproteobacteria</taxon>
        <taxon>Burkholderiales</taxon>
        <taxon>Oxalobacteraceae</taxon>
        <taxon>Undibacterium</taxon>
    </lineage>
</organism>
<dbReference type="PANTHER" id="PTHR38767:SF1">
    <property type="entry name" value="DNA POLYMERASE III SUBUNIT CHI"/>
    <property type="match status" value="1"/>
</dbReference>
<dbReference type="Gene3D" id="3.40.50.10110">
    <property type="entry name" value="DNA polymerase III subunit chi"/>
    <property type="match status" value="1"/>
</dbReference>